<dbReference type="EMBL" id="BLAL01000176">
    <property type="protein sequence ID" value="GES88220.1"/>
    <property type="molecule type" value="Genomic_DNA"/>
</dbReference>
<keyword evidence="1" id="KW-0812">Transmembrane</keyword>
<gene>
    <name evidence="2" type="ORF">RCL2_001518700</name>
</gene>
<evidence type="ECO:0000313" key="2">
    <source>
        <dbReference type="EMBL" id="GES88220.1"/>
    </source>
</evidence>
<dbReference type="OrthoDB" id="2438771at2759"/>
<accession>A0A8H3QPG6</accession>
<dbReference type="Proteomes" id="UP000615446">
    <property type="component" value="Unassembled WGS sequence"/>
</dbReference>
<reference evidence="2" key="1">
    <citation type="submission" date="2019-10" db="EMBL/GenBank/DDBJ databases">
        <title>Conservation and host-specific expression of non-tandemly repeated heterogenous ribosome RNA gene in arbuscular mycorrhizal fungi.</title>
        <authorList>
            <person name="Maeda T."/>
            <person name="Kobayashi Y."/>
            <person name="Nakagawa T."/>
            <person name="Ezawa T."/>
            <person name="Yamaguchi K."/>
            <person name="Bino T."/>
            <person name="Nishimoto Y."/>
            <person name="Shigenobu S."/>
            <person name="Kawaguchi M."/>
        </authorList>
    </citation>
    <scope>NUCLEOTIDE SEQUENCE</scope>
    <source>
        <strain evidence="2">HR1</strain>
    </source>
</reference>
<dbReference type="Gene3D" id="1.10.10.10">
    <property type="entry name" value="Winged helix-like DNA-binding domain superfamily/Winged helix DNA-binding domain"/>
    <property type="match status" value="1"/>
</dbReference>
<keyword evidence="1" id="KW-1133">Transmembrane helix</keyword>
<evidence type="ECO:0000256" key="1">
    <source>
        <dbReference type="SAM" id="Phobius"/>
    </source>
</evidence>
<dbReference type="AlphaFoldDB" id="A0A8H3QPG6"/>
<keyword evidence="1" id="KW-0472">Membrane</keyword>
<evidence type="ECO:0000313" key="3">
    <source>
        <dbReference type="Proteomes" id="UP000615446"/>
    </source>
</evidence>
<comment type="caution">
    <text evidence="2">The sequence shown here is derived from an EMBL/GenBank/DDBJ whole genome shotgun (WGS) entry which is preliminary data.</text>
</comment>
<protein>
    <submittedName>
        <fullName evidence="2">Uncharacterized protein</fullName>
    </submittedName>
</protein>
<name>A0A8H3QPG6_9GLOM</name>
<dbReference type="InterPro" id="IPR036388">
    <property type="entry name" value="WH-like_DNA-bd_sf"/>
</dbReference>
<proteinExistence type="predicted"/>
<organism evidence="2 3">
    <name type="scientific">Rhizophagus clarus</name>
    <dbReference type="NCBI Taxonomy" id="94130"/>
    <lineage>
        <taxon>Eukaryota</taxon>
        <taxon>Fungi</taxon>
        <taxon>Fungi incertae sedis</taxon>
        <taxon>Mucoromycota</taxon>
        <taxon>Glomeromycotina</taxon>
        <taxon>Glomeromycetes</taxon>
        <taxon>Glomerales</taxon>
        <taxon>Glomeraceae</taxon>
        <taxon>Rhizophagus</taxon>
    </lineage>
</organism>
<feature type="transmembrane region" description="Helical" evidence="1">
    <location>
        <begin position="164"/>
        <end position="184"/>
    </location>
</feature>
<sequence>MINAKAYYRNIFSHDQAYTEKGPIWANFINVPSGYITDIRLSKNFLFTLMCDMQVTGVTPIERRVLNPSCGRGNSRQIIQKTLDGNVFRIWNSIRIAGDTLKISKNSILTCCSKKLNTAGGWCWMYYEDYVEQNSDGEWREIEINSQKFSLILRKGSDNQRMQAITELAGFINIRFIVLVVLAFCPNEKGKRFVNHIILPL</sequence>